<reference evidence="2" key="1">
    <citation type="submission" date="2018-05" db="EMBL/GenBank/DDBJ databases">
        <authorList>
            <person name="Lanie J.A."/>
            <person name="Ng W.-L."/>
            <person name="Kazmierczak K.M."/>
            <person name="Andrzejewski T.M."/>
            <person name="Davidsen T.M."/>
            <person name="Wayne K.J."/>
            <person name="Tettelin H."/>
            <person name="Glass J.I."/>
            <person name="Rusch D."/>
            <person name="Podicherti R."/>
            <person name="Tsui H.-C.T."/>
            <person name="Winkler M.E."/>
        </authorList>
    </citation>
    <scope>NUCLEOTIDE SEQUENCE</scope>
</reference>
<dbReference type="AlphaFoldDB" id="A0A381RBA3"/>
<feature type="transmembrane region" description="Helical" evidence="1">
    <location>
        <begin position="64"/>
        <end position="80"/>
    </location>
</feature>
<keyword evidence="1" id="KW-0472">Membrane</keyword>
<feature type="transmembrane region" description="Helical" evidence="1">
    <location>
        <begin position="38"/>
        <end position="58"/>
    </location>
</feature>
<dbReference type="Pfam" id="PF13795">
    <property type="entry name" value="HupE_UreJ_2"/>
    <property type="match status" value="1"/>
</dbReference>
<name>A0A381RBA3_9ZZZZ</name>
<evidence type="ECO:0000313" key="2">
    <source>
        <dbReference type="EMBL" id="SUZ88901.1"/>
    </source>
</evidence>
<organism evidence="2">
    <name type="scientific">marine metagenome</name>
    <dbReference type="NCBI Taxonomy" id="408172"/>
    <lineage>
        <taxon>unclassified sequences</taxon>
        <taxon>metagenomes</taxon>
        <taxon>ecological metagenomes</taxon>
    </lineage>
</organism>
<dbReference type="EMBL" id="UINC01001793">
    <property type="protein sequence ID" value="SUZ88901.1"/>
    <property type="molecule type" value="Genomic_DNA"/>
</dbReference>
<keyword evidence="1" id="KW-1133">Transmembrane helix</keyword>
<protein>
    <recommendedName>
        <fullName evidence="3">HupE/UreJ family protein</fullName>
    </recommendedName>
</protein>
<gene>
    <name evidence="2" type="ORF">METZ01_LOCUS41755</name>
</gene>
<keyword evidence="1" id="KW-0812">Transmembrane</keyword>
<proteinExistence type="predicted"/>
<feature type="transmembrane region" description="Helical" evidence="1">
    <location>
        <begin position="165"/>
        <end position="184"/>
    </location>
</feature>
<evidence type="ECO:0000256" key="1">
    <source>
        <dbReference type="SAM" id="Phobius"/>
    </source>
</evidence>
<feature type="transmembrane region" description="Helical" evidence="1">
    <location>
        <begin position="92"/>
        <end position="113"/>
    </location>
</feature>
<feature type="transmembrane region" description="Helical" evidence="1">
    <location>
        <begin position="125"/>
        <end position="153"/>
    </location>
</feature>
<evidence type="ECO:0008006" key="3">
    <source>
        <dbReference type="Google" id="ProtNLM"/>
    </source>
</evidence>
<sequence length="190" mass="20401">VATGVFTYLGAKHMFTGIDHILFLTGVMFFLRRARDVAIYASLFTVGHSITLLCGVLANWTVNASIVDAIIGFSVVYKGFENLGGIKLLGRWGPNTRVAVFVFGLFHGLGLATKLQGLMSTENGGLINLLCFNIGVELGQLAALVGVMGVLILWRFRASFDSMSFVANSALMASGFVLAGYHLLQYSVPS</sequence>
<dbReference type="InterPro" id="IPR032809">
    <property type="entry name" value="Put_HupE_UreJ"/>
</dbReference>
<feature type="transmembrane region" description="Helical" evidence="1">
    <location>
        <begin position="14"/>
        <end position="31"/>
    </location>
</feature>
<accession>A0A381RBA3</accession>
<feature type="non-terminal residue" evidence="2">
    <location>
        <position position="1"/>
    </location>
</feature>